<accession>A0A256AD20</accession>
<dbReference type="AlphaFoldDB" id="A0A256AD20"/>
<protein>
    <submittedName>
        <fullName evidence="2">Uncharacterized protein</fullName>
    </submittedName>
</protein>
<keyword evidence="1" id="KW-0472">Membrane</keyword>
<keyword evidence="3" id="KW-1185">Reference proteome</keyword>
<feature type="transmembrane region" description="Helical" evidence="1">
    <location>
        <begin position="31"/>
        <end position="50"/>
    </location>
</feature>
<organism evidence="2 3">
    <name type="scientific">Flavobacterium aurantiibacter</name>
    <dbReference type="NCBI Taxonomy" id="2023067"/>
    <lineage>
        <taxon>Bacteria</taxon>
        <taxon>Pseudomonadati</taxon>
        <taxon>Bacteroidota</taxon>
        <taxon>Flavobacteriia</taxon>
        <taxon>Flavobacteriales</taxon>
        <taxon>Flavobacteriaceae</taxon>
        <taxon>Flavobacterium</taxon>
    </lineage>
</organism>
<keyword evidence="1" id="KW-0812">Transmembrane</keyword>
<evidence type="ECO:0000256" key="1">
    <source>
        <dbReference type="SAM" id="Phobius"/>
    </source>
</evidence>
<proteinExistence type="predicted"/>
<feature type="transmembrane region" description="Helical" evidence="1">
    <location>
        <begin position="7"/>
        <end position="25"/>
    </location>
</feature>
<dbReference type="Proteomes" id="UP000216035">
    <property type="component" value="Unassembled WGS sequence"/>
</dbReference>
<keyword evidence="1" id="KW-1133">Transmembrane helix</keyword>
<comment type="caution">
    <text evidence="2">The sequence shown here is derived from an EMBL/GenBank/DDBJ whole genome shotgun (WGS) entry which is preliminary data.</text>
</comment>
<dbReference type="RefSeq" id="WP_094484825.1">
    <property type="nucleotide sequence ID" value="NZ_NOXX01000044.1"/>
</dbReference>
<feature type="transmembrane region" description="Helical" evidence="1">
    <location>
        <begin position="62"/>
        <end position="84"/>
    </location>
</feature>
<dbReference type="EMBL" id="NOXX01000044">
    <property type="protein sequence ID" value="OYQ51054.1"/>
    <property type="molecule type" value="Genomic_DNA"/>
</dbReference>
<reference evidence="2 3" key="1">
    <citation type="submission" date="2017-07" db="EMBL/GenBank/DDBJ databases">
        <title>Flavobacterium cyanobacteriorum sp. nov., isolated from cyanobacterial aggregates in a eutrophic lake.</title>
        <authorList>
            <person name="Cai H."/>
        </authorList>
    </citation>
    <scope>NUCLEOTIDE SEQUENCE [LARGE SCALE GENOMIC DNA]</scope>
    <source>
        <strain evidence="2 3">TH167</strain>
    </source>
</reference>
<evidence type="ECO:0000313" key="3">
    <source>
        <dbReference type="Proteomes" id="UP000216035"/>
    </source>
</evidence>
<gene>
    <name evidence="2" type="ORF">CHX27_00460</name>
</gene>
<evidence type="ECO:0000313" key="2">
    <source>
        <dbReference type="EMBL" id="OYQ51054.1"/>
    </source>
</evidence>
<name>A0A256AD20_9FLAO</name>
<sequence length="86" mass="10024">MKNAVILKYIAYLSLVISFLVIYIFDKVNVTWSIVFSLFATVLLTVYAYLERKSQTNISKPFYWTLFLIFVSFTTALTFFITALNN</sequence>